<organism evidence="3 4">
    <name type="scientific">Nonomuraea indica</name>
    <dbReference type="NCBI Taxonomy" id="1581193"/>
    <lineage>
        <taxon>Bacteria</taxon>
        <taxon>Bacillati</taxon>
        <taxon>Actinomycetota</taxon>
        <taxon>Actinomycetes</taxon>
        <taxon>Streptosporangiales</taxon>
        <taxon>Streptosporangiaceae</taxon>
        <taxon>Nonomuraea</taxon>
    </lineage>
</organism>
<feature type="domain" description="4Fe-4S Wbl-type" evidence="2">
    <location>
        <begin position="34"/>
        <end position="99"/>
    </location>
</feature>
<reference evidence="3 4" key="1">
    <citation type="submission" date="2024-10" db="EMBL/GenBank/DDBJ databases">
        <title>The Natural Products Discovery Center: Release of the First 8490 Sequenced Strains for Exploring Actinobacteria Biosynthetic Diversity.</title>
        <authorList>
            <person name="Kalkreuter E."/>
            <person name="Kautsar S.A."/>
            <person name="Yang D."/>
            <person name="Bader C.D."/>
            <person name="Teijaro C.N."/>
            <person name="Fluegel L."/>
            <person name="Davis C.M."/>
            <person name="Simpson J.R."/>
            <person name="Lauterbach L."/>
            <person name="Steele A.D."/>
            <person name="Gui C."/>
            <person name="Meng S."/>
            <person name="Li G."/>
            <person name="Viehrig K."/>
            <person name="Ye F."/>
            <person name="Su P."/>
            <person name="Kiefer A.F."/>
            <person name="Nichols A."/>
            <person name="Cepeda A.J."/>
            <person name="Yan W."/>
            <person name="Fan B."/>
            <person name="Jiang Y."/>
            <person name="Adhikari A."/>
            <person name="Zheng C.-J."/>
            <person name="Schuster L."/>
            <person name="Cowan T.M."/>
            <person name="Smanski M.J."/>
            <person name="Chevrette M.G."/>
            <person name="De Carvalho L.P.S."/>
            <person name="Shen B."/>
        </authorList>
    </citation>
    <scope>NUCLEOTIDE SEQUENCE [LARGE SCALE GENOMIC DNA]</scope>
    <source>
        <strain evidence="3 4">NPDC049503</strain>
    </source>
</reference>
<feature type="region of interest" description="Disordered" evidence="1">
    <location>
        <begin position="35"/>
        <end position="55"/>
    </location>
</feature>
<evidence type="ECO:0000313" key="3">
    <source>
        <dbReference type="EMBL" id="MFI7438344.1"/>
    </source>
</evidence>
<feature type="compositionally biased region" description="Basic and acidic residues" evidence="1">
    <location>
        <begin position="39"/>
        <end position="55"/>
    </location>
</feature>
<dbReference type="RefSeq" id="WP_397017882.1">
    <property type="nucleotide sequence ID" value="NZ_JBITMB010000001.1"/>
</dbReference>
<gene>
    <name evidence="3" type="ORF">ACIBP5_00070</name>
</gene>
<dbReference type="PROSITE" id="PS51674">
    <property type="entry name" value="4FE4S_WBL"/>
    <property type="match status" value="1"/>
</dbReference>
<keyword evidence="4" id="KW-1185">Reference proteome</keyword>
<sequence>MTHGFIHTNGHPAHLSVEQLRRALRARRATPLPECTYDPELHVGPRRTSETAEQRAAREQVAREVCAECPARRLCELYALRVRPSSGIWAGRTATEISKGITELDELEVA</sequence>
<proteinExistence type="predicted"/>
<accession>A0ABW7ZUX6</accession>
<evidence type="ECO:0000259" key="2">
    <source>
        <dbReference type="PROSITE" id="PS51674"/>
    </source>
</evidence>
<dbReference type="EMBL" id="JBITMB010000001">
    <property type="protein sequence ID" value="MFI7438344.1"/>
    <property type="molecule type" value="Genomic_DNA"/>
</dbReference>
<dbReference type="Pfam" id="PF02467">
    <property type="entry name" value="Whib"/>
    <property type="match status" value="1"/>
</dbReference>
<comment type="caution">
    <text evidence="3">The sequence shown here is derived from an EMBL/GenBank/DDBJ whole genome shotgun (WGS) entry which is preliminary data.</text>
</comment>
<evidence type="ECO:0000313" key="4">
    <source>
        <dbReference type="Proteomes" id="UP001612928"/>
    </source>
</evidence>
<dbReference type="InterPro" id="IPR034768">
    <property type="entry name" value="4FE4S_WBL"/>
</dbReference>
<dbReference type="Proteomes" id="UP001612928">
    <property type="component" value="Unassembled WGS sequence"/>
</dbReference>
<protein>
    <submittedName>
        <fullName evidence="3">WhiB family transcriptional regulator</fullName>
    </submittedName>
</protein>
<name>A0ABW7ZUX6_9ACTN</name>
<evidence type="ECO:0000256" key="1">
    <source>
        <dbReference type="SAM" id="MobiDB-lite"/>
    </source>
</evidence>